<evidence type="ECO:0000256" key="1">
    <source>
        <dbReference type="SAM" id="Coils"/>
    </source>
</evidence>
<comment type="caution">
    <text evidence="2">The sequence shown here is derived from an EMBL/GenBank/DDBJ whole genome shotgun (WGS) entry which is preliminary data.</text>
</comment>
<evidence type="ECO:0000313" key="2">
    <source>
        <dbReference type="EMBL" id="KAK0498111.1"/>
    </source>
</evidence>
<proteinExistence type="predicted"/>
<reference evidence="2" key="1">
    <citation type="submission" date="2023-06" db="EMBL/GenBank/DDBJ databases">
        <authorList>
            <consortium name="Lawrence Berkeley National Laboratory"/>
            <person name="Ahrendt S."/>
            <person name="Sahu N."/>
            <person name="Indic B."/>
            <person name="Wong-Bajracharya J."/>
            <person name="Merenyi Z."/>
            <person name="Ke H.-M."/>
            <person name="Monk M."/>
            <person name="Kocsube S."/>
            <person name="Drula E."/>
            <person name="Lipzen A."/>
            <person name="Balint B."/>
            <person name="Henrissat B."/>
            <person name="Andreopoulos B."/>
            <person name="Martin F.M."/>
            <person name="Harder C.B."/>
            <person name="Rigling D."/>
            <person name="Ford K.L."/>
            <person name="Foster G.D."/>
            <person name="Pangilinan J."/>
            <person name="Papanicolaou A."/>
            <person name="Barry K."/>
            <person name="LaButti K."/>
            <person name="Viragh M."/>
            <person name="Koriabine M."/>
            <person name="Yan M."/>
            <person name="Riley R."/>
            <person name="Champramary S."/>
            <person name="Plett K.L."/>
            <person name="Tsai I.J."/>
            <person name="Slot J."/>
            <person name="Sipos G."/>
            <person name="Plett J."/>
            <person name="Nagy L.G."/>
            <person name="Grigoriev I.V."/>
        </authorList>
    </citation>
    <scope>NUCLEOTIDE SEQUENCE</scope>
    <source>
        <strain evidence="2">HWK02</strain>
    </source>
</reference>
<sequence>MLLSLPDTKARVLLSDNHHITSTQRVRTMLLSRIIWKGHQCAKVLILHHHTSVYTDQLLRIQTESHTKRIEHPSPNPMVLTSQNLSSGLAIPPCLSRKDRRSRVERYQLESHLLTAQIEILQSHIIAYIADQPPSDLRYTPNPLGVIAARHHNERQEAKSSRALVKEVRKLRMKREELLASREQMKAEYEERQRSRRIGRLPFDSYRIDIVPR</sequence>
<accession>A0AA39QA39</accession>
<keyword evidence="3" id="KW-1185">Reference proteome</keyword>
<dbReference type="EMBL" id="JAUEPU010000011">
    <property type="protein sequence ID" value="KAK0498111.1"/>
    <property type="molecule type" value="Genomic_DNA"/>
</dbReference>
<dbReference type="AlphaFoldDB" id="A0AA39QA39"/>
<name>A0AA39QA39_9AGAR</name>
<organism evidence="2 3">
    <name type="scientific">Armillaria luteobubalina</name>
    <dbReference type="NCBI Taxonomy" id="153913"/>
    <lineage>
        <taxon>Eukaryota</taxon>
        <taxon>Fungi</taxon>
        <taxon>Dikarya</taxon>
        <taxon>Basidiomycota</taxon>
        <taxon>Agaricomycotina</taxon>
        <taxon>Agaricomycetes</taxon>
        <taxon>Agaricomycetidae</taxon>
        <taxon>Agaricales</taxon>
        <taxon>Marasmiineae</taxon>
        <taxon>Physalacriaceae</taxon>
        <taxon>Armillaria</taxon>
    </lineage>
</organism>
<protein>
    <submittedName>
        <fullName evidence="2">Uncharacterized protein</fullName>
    </submittedName>
</protein>
<keyword evidence="1" id="KW-0175">Coiled coil</keyword>
<gene>
    <name evidence="2" type="ORF">EDD18DRAFT_1156328</name>
</gene>
<dbReference type="Proteomes" id="UP001175228">
    <property type="component" value="Unassembled WGS sequence"/>
</dbReference>
<evidence type="ECO:0000313" key="3">
    <source>
        <dbReference type="Proteomes" id="UP001175228"/>
    </source>
</evidence>
<feature type="coiled-coil region" evidence="1">
    <location>
        <begin position="168"/>
        <end position="195"/>
    </location>
</feature>